<gene>
    <name evidence="1" type="ORF">DES52_13113</name>
</gene>
<evidence type="ECO:0000313" key="1">
    <source>
        <dbReference type="EMBL" id="PYE48343.1"/>
    </source>
</evidence>
<proteinExistence type="predicted"/>
<dbReference type="AlphaFoldDB" id="A0A318S1J7"/>
<organism evidence="1 2">
    <name type="scientific">Deinococcus yavapaiensis KR-236</name>
    <dbReference type="NCBI Taxonomy" id="694435"/>
    <lineage>
        <taxon>Bacteria</taxon>
        <taxon>Thermotogati</taxon>
        <taxon>Deinococcota</taxon>
        <taxon>Deinococci</taxon>
        <taxon>Deinococcales</taxon>
        <taxon>Deinococcaceae</taxon>
        <taxon>Deinococcus</taxon>
    </lineage>
</organism>
<comment type="caution">
    <text evidence="1">The sequence shown here is derived from an EMBL/GenBank/DDBJ whole genome shotgun (WGS) entry which is preliminary data.</text>
</comment>
<reference evidence="1 2" key="1">
    <citation type="submission" date="2018-06" db="EMBL/GenBank/DDBJ databases">
        <title>Genomic Encyclopedia of Type Strains, Phase IV (KMG-IV): sequencing the most valuable type-strain genomes for metagenomic binning, comparative biology and taxonomic classification.</title>
        <authorList>
            <person name="Goeker M."/>
        </authorList>
    </citation>
    <scope>NUCLEOTIDE SEQUENCE [LARGE SCALE GENOMIC DNA]</scope>
    <source>
        <strain evidence="1 2">DSM 18048</strain>
    </source>
</reference>
<name>A0A318S1J7_9DEIO</name>
<keyword evidence="2" id="KW-1185">Reference proteome</keyword>
<sequence length="74" mass="8054">MITDLLDRLQTALALPSSARRLDASELAAFLDDLGVERAQRHVGLLLPLLMDDLPLAFVKAEILAADGVHARLH</sequence>
<dbReference type="RefSeq" id="WP_146237427.1">
    <property type="nucleotide sequence ID" value="NZ_QJSX01000031.1"/>
</dbReference>
<dbReference type="Proteomes" id="UP000248326">
    <property type="component" value="Unassembled WGS sequence"/>
</dbReference>
<evidence type="ECO:0000313" key="2">
    <source>
        <dbReference type="Proteomes" id="UP000248326"/>
    </source>
</evidence>
<accession>A0A318S1J7</accession>
<dbReference type="EMBL" id="QJSX01000031">
    <property type="protein sequence ID" value="PYE48343.1"/>
    <property type="molecule type" value="Genomic_DNA"/>
</dbReference>
<protein>
    <submittedName>
        <fullName evidence="1">Uncharacterized protein</fullName>
    </submittedName>
</protein>